<dbReference type="Proteomes" id="UP000001294">
    <property type="component" value="Unassembled WGS sequence"/>
</dbReference>
<evidence type="ECO:0000313" key="1">
    <source>
        <dbReference type="EMBL" id="EEA19826.1"/>
    </source>
</evidence>
<organism evidence="1 2">
    <name type="scientific">Talaromyces marneffei (strain ATCC 18224 / CBS 334.59 / QM 7333)</name>
    <name type="common">Penicillium marneffei</name>
    <dbReference type="NCBI Taxonomy" id="441960"/>
    <lineage>
        <taxon>Eukaryota</taxon>
        <taxon>Fungi</taxon>
        <taxon>Dikarya</taxon>
        <taxon>Ascomycota</taxon>
        <taxon>Pezizomycotina</taxon>
        <taxon>Eurotiomycetes</taxon>
        <taxon>Eurotiomycetidae</taxon>
        <taxon>Eurotiales</taxon>
        <taxon>Trichocomaceae</taxon>
        <taxon>Talaromyces</taxon>
        <taxon>Talaromyces sect. Talaromyces</taxon>
    </lineage>
</organism>
<name>B6QTT4_TALMQ</name>
<evidence type="ECO:0000313" key="2">
    <source>
        <dbReference type="Proteomes" id="UP000001294"/>
    </source>
</evidence>
<dbReference type="AlphaFoldDB" id="B6QTT4"/>
<protein>
    <submittedName>
        <fullName evidence="1">Uncharacterized protein</fullName>
    </submittedName>
</protein>
<dbReference type="EMBL" id="DS995905">
    <property type="protein sequence ID" value="EEA19826.1"/>
    <property type="molecule type" value="Genomic_DNA"/>
</dbReference>
<dbReference type="HOGENOM" id="CLU_1166186_0_0_1"/>
<proteinExistence type="predicted"/>
<keyword evidence="2" id="KW-1185">Reference proteome</keyword>
<reference evidence="2" key="1">
    <citation type="journal article" date="2015" name="Genome Announc.">
        <title>Genome sequence of the AIDS-associated pathogen Penicillium marneffei (ATCC18224) and its near taxonomic relative Talaromyces stipitatus (ATCC10500).</title>
        <authorList>
            <person name="Nierman W.C."/>
            <person name="Fedorova-Abrams N.D."/>
            <person name="Andrianopoulos A."/>
        </authorList>
    </citation>
    <scope>NUCLEOTIDE SEQUENCE [LARGE SCALE GENOMIC DNA]</scope>
    <source>
        <strain evidence="2">ATCC 18224 / CBS 334.59 / QM 7333</strain>
    </source>
</reference>
<sequence>MQFYGVQFDQIYDSATGHHPWKRPQDLKKLQFRLAEMIPGEAAMNRHLQNRVKILDTGRGLEMIITNNNGNKITKFIRRGVYACPSVDHFGTSIDLTMRRGMENLDQFIAIAEHEAAFASRIQTFLVQILHGNRPYVWQWWEESHGWKHLGADPSWVRAKKLIKFEQLKEVSVVIRGQMPLTVMTQDWRAWKVKQWREELLKLKSEWPARWRGVTPKLTFKKPDFTVLVADEPNPVAG</sequence>
<gene>
    <name evidence="1" type="ORF">PMAA_005940</name>
</gene>
<accession>B6QTT4</accession>
<dbReference type="VEuPathDB" id="FungiDB:PMAA_005940"/>